<sequence>MNSSRDSLFVTGSVSSIVATDYDKIDITDGWASRHNMTSSDGRCRPADIAAVQIGKKKGNVRQIAKSAYVFISTDCLNCAISVKRHCLLPPDQHGSIATVHPTSFSFRASPFRPYLLSGKFASRGGRRR</sequence>
<comment type="caution">
    <text evidence="1">The sequence shown here is derived from an EMBL/GenBank/DDBJ whole genome shotgun (WGS) entry which is preliminary data.</text>
</comment>
<proteinExistence type="predicted"/>
<evidence type="ECO:0000313" key="2">
    <source>
        <dbReference type="Proteomes" id="UP000243498"/>
    </source>
</evidence>
<name>A0A167CYN0_METRR</name>
<accession>A0A167CYN0</accession>
<evidence type="ECO:0000313" key="1">
    <source>
        <dbReference type="EMBL" id="OAA41737.1"/>
    </source>
</evidence>
<dbReference type="EMBL" id="AZHC01000015">
    <property type="protein sequence ID" value="OAA41737.1"/>
    <property type="molecule type" value="Genomic_DNA"/>
</dbReference>
<gene>
    <name evidence="1" type="ORF">NOR_05245</name>
</gene>
<dbReference type="AlphaFoldDB" id="A0A167CYN0"/>
<keyword evidence="2" id="KW-1185">Reference proteome</keyword>
<organism evidence="1 2">
    <name type="scientific">Metarhizium rileyi (strain RCEF 4871)</name>
    <name type="common">Nomuraea rileyi</name>
    <dbReference type="NCBI Taxonomy" id="1649241"/>
    <lineage>
        <taxon>Eukaryota</taxon>
        <taxon>Fungi</taxon>
        <taxon>Dikarya</taxon>
        <taxon>Ascomycota</taxon>
        <taxon>Pezizomycotina</taxon>
        <taxon>Sordariomycetes</taxon>
        <taxon>Hypocreomycetidae</taxon>
        <taxon>Hypocreales</taxon>
        <taxon>Clavicipitaceae</taxon>
        <taxon>Metarhizium</taxon>
    </lineage>
</organism>
<reference evidence="1 2" key="1">
    <citation type="journal article" date="2016" name="Genome Biol. Evol.">
        <title>Divergent and convergent evolution of fungal pathogenicity.</title>
        <authorList>
            <person name="Shang Y."/>
            <person name="Xiao G."/>
            <person name="Zheng P."/>
            <person name="Cen K."/>
            <person name="Zhan S."/>
            <person name="Wang C."/>
        </authorList>
    </citation>
    <scope>NUCLEOTIDE SEQUENCE [LARGE SCALE GENOMIC DNA]</scope>
    <source>
        <strain evidence="1 2">RCEF 4871</strain>
    </source>
</reference>
<protein>
    <submittedName>
        <fullName evidence="1">Uncharacterized protein</fullName>
    </submittedName>
</protein>
<dbReference type="Proteomes" id="UP000243498">
    <property type="component" value="Unassembled WGS sequence"/>
</dbReference>